<evidence type="ECO:0000313" key="4">
    <source>
        <dbReference type="Proteomes" id="UP000010798"/>
    </source>
</evidence>
<accession>L0D9Z0</accession>
<dbReference type="OrthoDB" id="9807087at2"/>
<evidence type="ECO:0008006" key="5">
    <source>
        <dbReference type="Google" id="ProtNLM"/>
    </source>
</evidence>
<dbReference type="Proteomes" id="UP000010798">
    <property type="component" value="Chromosome"/>
</dbReference>
<dbReference type="RefSeq" id="WP_015245231.1">
    <property type="nucleotide sequence ID" value="NC_019892.1"/>
</dbReference>
<evidence type="ECO:0000313" key="3">
    <source>
        <dbReference type="EMBL" id="AGA26062.1"/>
    </source>
</evidence>
<keyword evidence="4" id="KW-1185">Reference proteome</keyword>
<reference evidence="3 4" key="1">
    <citation type="submission" date="2012-02" db="EMBL/GenBank/DDBJ databases">
        <title>Complete sequence of chromosome of Singulisphaera acidiphila DSM 18658.</title>
        <authorList>
            <consortium name="US DOE Joint Genome Institute (JGI-PGF)"/>
            <person name="Lucas S."/>
            <person name="Copeland A."/>
            <person name="Lapidus A."/>
            <person name="Glavina del Rio T."/>
            <person name="Dalin E."/>
            <person name="Tice H."/>
            <person name="Bruce D."/>
            <person name="Goodwin L."/>
            <person name="Pitluck S."/>
            <person name="Peters L."/>
            <person name="Ovchinnikova G."/>
            <person name="Chertkov O."/>
            <person name="Kyrpides N."/>
            <person name="Mavromatis K."/>
            <person name="Ivanova N."/>
            <person name="Brettin T."/>
            <person name="Detter J.C."/>
            <person name="Han C."/>
            <person name="Larimer F."/>
            <person name="Land M."/>
            <person name="Hauser L."/>
            <person name="Markowitz V."/>
            <person name="Cheng J.-F."/>
            <person name="Hugenholtz P."/>
            <person name="Woyke T."/>
            <person name="Wu D."/>
            <person name="Tindall B."/>
            <person name="Pomrenke H."/>
            <person name="Brambilla E."/>
            <person name="Klenk H.-P."/>
            <person name="Eisen J.A."/>
        </authorList>
    </citation>
    <scope>NUCLEOTIDE SEQUENCE [LARGE SCALE GENOMIC DNA]</scope>
    <source>
        <strain evidence="4">ATCC BAA-1392 / DSM 18658 / VKM B-2454 / MOB10</strain>
    </source>
</reference>
<dbReference type="PANTHER" id="PTHR35446:SF2">
    <property type="entry name" value="CARBOXYMUCONOLACTONE DECARBOXYLASE-LIKE DOMAIN-CONTAINING PROTEIN"/>
    <property type="match status" value="1"/>
</dbReference>
<sequence>MVKHEDRTDQNHHGMTSMARIDPLSEAETDEPRREALEHVRAAHGRLTNMKQTLARSPVALRSLMTWYELRDAIVEFLGERPALLFAHAISTATNCLVCSTFFRRILTDAGDDPDHPTLDEREQLLIDYGRQLAHNPHEVSDDLFKRLKAMFDAEQVVLLTAFGGLMVATNLFNNALRVDLDEYLWPYRKASEVRASE</sequence>
<gene>
    <name evidence="3" type="ordered locus">Sinac_1686</name>
</gene>
<keyword evidence="2" id="KW-0472">Membrane</keyword>
<feature type="region of interest" description="Disordered" evidence="1">
    <location>
        <begin position="1"/>
        <end position="34"/>
    </location>
</feature>
<feature type="compositionally biased region" description="Basic and acidic residues" evidence="1">
    <location>
        <begin position="1"/>
        <end position="12"/>
    </location>
</feature>
<proteinExistence type="predicted"/>
<dbReference type="STRING" id="886293.Sinac_1686"/>
<name>L0D9Z0_SINAD</name>
<dbReference type="SUPFAM" id="SSF69118">
    <property type="entry name" value="AhpD-like"/>
    <property type="match status" value="1"/>
</dbReference>
<protein>
    <recommendedName>
        <fullName evidence="5">Carboxymuconolactone decarboxylase-like domain-containing protein</fullName>
    </recommendedName>
</protein>
<dbReference type="EMBL" id="CP003364">
    <property type="protein sequence ID" value="AGA26062.1"/>
    <property type="molecule type" value="Genomic_DNA"/>
</dbReference>
<dbReference type="HOGENOM" id="CLU_111515_0_0_0"/>
<dbReference type="Gene3D" id="1.20.1290.10">
    <property type="entry name" value="AhpD-like"/>
    <property type="match status" value="1"/>
</dbReference>
<evidence type="ECO:0000256" key="2">
    <source>
        <dbReference type="SAM" id="Phobius"/>
    </source>
</evidence>
<dbReference type="KEGG" id="saci:Sinac_1686"/>
<dbReference type="PANTHER" id="PTHR35446">
    <property type="entry name" value="SI:CH211-175M2.5"/>
    <property type="match status" value="1"/>
</dbReference>
<evidence type="ECO:0000256" key="1">
    <source>
        <dbReference type="SAM" id="MobiDB-lite"/>
    </source>
</evidence>
<keyword evidence="2" id="KW-1133">Transmembrane helix</keyword>
<organism evidence="3 4">
    <name type="scientific">Singulisphaera acidiphila (strain ATCC BAA-1392 / DSM 18658 / VKM B-2454 / MOB10)</name>
    <dbReference type="NCBI Taxonomy" id="886293"/>
    <lineage>
        <taxon>Bacteria</taxon>
        <taxon>Pseudomonadati</taxon>
        <taxon>Planctomycetota</taxon>
        <taxon>Planctomycetia</taxon>
        <taxon>Isosphaerales</taxon>
        <taxon>Isosphaeraceae</taxon>
        <taxon>Singulisphaera</taxon>
    </lineage>
</organism>
<dbReference type="InterPro" id="IPR029032">
    <property type="entry name" value="AhpD-like"/>
</dbReference>
<dbReference type="eggNOG" id="COG2128">
    <property type="taxonomic scope" value="Bacteria"/>
</dbReference>
<keyword evidence="2" id="KW-0812">Transmembrane</keyword>
<dbReference type="AlphaFoldDB" id="L0D9Z0"/>
<feature type="transmembrane region" description="Helical" evidence="2">
    <location>
        <begin position="157"/>
        <end position="177"/>
    </location>
</feature>